<dbReference type="InterPro" id="IPR003718">
    <property type="entry name" value="OsmC/Ohr_fam"/>
</dbReference>
<evidence type="ECO:0000256" key="1">
    <source>
        <dbReference type="SAM" id="Phobius"/>
    </source>
</evidence>
<dbReference type="Proteomes" id="UP000766570">
    <property type="component" value="Unassembled WGS sequence"/>
</dbReference>
<organism evidence="2 3">
    <name type="scientific">Paeniglutamicibacter psychrophenolicus</name>
    <dbReference type="NCBI Taxonomy" id="257454"/>
    <lineage>
        <taxon>Bacteria</taxon>
        <taxon>Bacillati</taxon>
        <taxon>Actinomycetota</taxon>
        <taxon>Actinomycetes</taxon>
        <taxon>Micrococcales</taxon>
        <taxon>Micrococcaceae</taxon>
        <taxon>Paeniglutamicibacter</taxon>
    </lineage>
</organism>
<dbReference type="PANTHER" id="PTHR35368">
    <property type="entry name" value="HYDROPEROXIDE REDUCTASE"/>
    <property type="match status" value="1"/>
</dbReference>
<gene>
    <name evidence="2" type="ORF">JOF46_004428</name>
</gene>
<reference evidence="2 3" key="1">
    <citation type="submission" date="2021-03" db="EMBL/GenBank/DDBJ databases">
        <title>Sequencing the genomes of 1000 actinobacteria strains.</title>
        <authorList>
            <person name="Klenk H.-P."/>
        </authorList>
    </citation>
    <scope>NUCLEOTIDE SEQUENCE [LARGE SCALE GENOMIC DNA]</scope>
    <source>
        <strain evidence="2 3">DSM 15454</strain>
    </source>
</reference>
<name>A0ABS4WJR9_9MICC</name>
<feature type="transmembrane region" description="Helical" evidence="1">
    <location>
        <begin position="21"/>
        <end position="43"/>
    </location>
</feature>
<accession>A0ABS4WJR9</accession>
<dbReference type="InterPro" id="IPR036102">
    <property type="entry name" value="OsmC/Ohrsf"/>
</dbReference>
<protein>
    <submittedName>
        <fullName evidence="2">OsmC-like protein</fullName>
    </submittedName>
</protein>
<keyword evidence="1" id="KW-0472">Membrane</keyword>
<dbReference type="EMBL" id="JAGIOE010000002">
    <property type="protein sequence ID" value="MBP2376439.1"/>
    <property type="molecule type" value="Genomic_DNA"/>
</dbReference>
<dbReference type="PANTHER" id="PTHR35368:SF1">
    <property type="entry name" value="HYDROPEROXIDE REDUCTASE"/>
    <property type="match status" value="1"/>
</dbReference>
<comment type="caution">
    <text evidence="2">The sequence shown here is derived from an EMBL/GenBank/DDBJ whole genome shotgun (WGS) entry which is preliminary data.</text>
</comment>
<dbReference type="InterPro" id="IPR015946">
    <property type="entry name" value="KH_dom-like_a/b"/>
</dbReference>
<evidence type="ECO:0000313" key="2">
    <source>
        <dbReference type="EMBL" id="MBP2376439.1"/>
    </source>
</evidence>
<keyword evidence="3" id="KW-1185">Reference proteome</keyword>
<dbReference type="Pfam" id="PF02566">
    <property type="entry name" value="OsmC"/>
    <property type="match status" value="1"/>
</dbReference>
<dbReference type="RefSeq" id="WP_209912171.1">
    <property type="nucleotide sequence ID" value="NZ_BAAAMI010000027.1"/>
</dbReference>
<dbReference type="Gene3D" id="3.30.300.20">
    <property type="match status" value="1"/>
</dbReference>
<keyword evidence="1" id="KW-1133">Transmembrane helix</keyword>
<dbReference type="InterPro" id="IPR052924">
    <property type="entry name" value="OsmC/Ohr_hydroprdx_reductase"/>
</dbReference>
<proteinExistence type="predicted"/>
<keyword evidence="1" id="KW-0812">Transmembrane</keyword>
<sequence length="121" mass="12795">MSSDEPTALLGTDSAVSPGEYIAQALAGCYAVTLAASATALGINLRAMAMDIEIDFDLRAFLGIETTTPAGARTIRAQVKLDAPDSSPEQLKKLMGLLEQRSPIRDTLTRAVEVITTLESL</sequence>
<dbReference type="SUPFAM" id="SSF82784">
    <property type="entry name" value="OsmC-like"/>
    <property type="match status" value="1"/>
</dbReference>
<evidence type="ECO:0000313" key="3">
    <source>
        <dbReference type="Proteomes" id="UP000766570"/>
    </source>
</evidence>